<evidence type="ECO:0000256" key="1">
    <source>
        <dbReference type="SAM" id="Phobius"/>
    </source>
</evidence>
<dbReference type="PANTHER" id="PTHR30386:SF27">
    <property type="entry name" value="MEMBRANE FUSION PROTEIN (MFP) FAMILY PROTEIN"/>
    <property type="match status" value="1"/>
</dbReference>
<dbReference type="PANTHER" id="PTHR30386">
    <property type="entry name" value="MEMBRANE FUSION SUBUNIT OF EMRAB-TOLC MULTIDRUG EFFLUX PUMP"/>
    <property type="match status" value="1"/>
</dbReference>
<accession>A0A7G3G5I5</accession>
<dbReference type="InterPro" id="IPR000089">
    <property type="entry name" value="Biotin_lipoyl"/>
</dbReference>
<dbReference type="RefSeq" id="WP_130105014.1">
    <property type="nucleotide sequence ID" value="NZ_CP025781.1"/>
</dbReference>
<feature type="transmembrane region" description="Helical" evidence="1">
    <location>
        <begin position="57"/>
        <end position="75"/>
    </location>
</feature>
<evidence type="ECO:0000259" key="2">
    <source>
        <dbReference type="Pfam" id="PF00364"/>
    </source>
</evidence>
<proteinExistence type="predicted"/>
<feature type="domain" description="Lipoyl-binding" evidence="2">
    <location>
        <begin position="97"/>
        <end position="125"/>
    </location>
</feature>
<dbReference type="SUPFAM" id="SSF111369">
    <property type="entry name" value="HlyD-like secretion proteins"/>
    <property type="match status" value="1"/>
</dbReference>
<dbReference type="InterPro" id="IPR050739">
    <property type="entry name" value="MFP"/>
</dbReference>
<dbReference type="Pfam" id="PF00364">
    <property type="entry name" value="Biotin_lipoyl"/>
    <property type="match status" value="1"/>
</dbReference>
<dbReference type="PRINTS" id="PR01490">
    <property type="entry name" value="RTXTOXIND"/>
</dbReference>
<dbReference type="Gene3D" id="1.10.287.470">
    <property type="entry name" value="Helix hairpin bin"/>
    <property type="match status" value="1"/>
</dbReference>
<organism evidence="3 4">
    <name type="scientific">Iodobacter fluviatilis</name>
    <dbReference type="NCBI Taxonomy" id="537"/>
    <lineage>
        <taxon>Bacteria</taxon>
        <taxon>Pseudomonadati</taxon>
        <taxon>Pseudomonadota</taxon>
        <taxon>Betaproteobacteria</taxon>
        <taxon>Neisseriales</taxon>
        <taxon>Chitinibacteraceae</taxon>
        <taxon>Iodobacter</taxon>
    </lineage>
</organism>
<protein>
    <recommendedName>
        <fullName evidence="2">Lipoyl-binding domain-containing protein</fullName>
    </recommendedName>
</protein>
<dbReference type="Proteomes" id="UP000515917">
    <property type="component" value="Chromosome"/>
</dbReference>
<keyword evidence="1" id="KW-0812">Transmembrane</keyword>
<evidence type="ECO:0000313" key="4">
    <source>
        <dbReference type="Proteomes" id="UP000515917"/>
    </source>
</evidence>
<keyword evidence="1" id="KW-0472">Membrane</keyword>
<dbReference type="Gene3D" id="2.40.50.100">
    <property type="match status" value="1"/>
</dbReference>
<sequence>MKYQVVGELLTKYRQIFAAAWQIRKQQDLPPKSADELAFLPAALELQENPPHPAARITLWALLAFILIALAWACLGKIDIVAVAPGRLIVSDRSKTIQPLEAGVVKSIHVQDGQMVQAGQLLIELDATVSGAENTKQQTNLHDAELNALRAKALLAALESGQLPVYSHVYCVLDNYLVGVT</sequence>
<evidence type="ECO:0000313" key="3">
    <source>
        <dbReference type="EMBL" id="QBC42392.1"/>
    </source>
</evidence>
<keyword evidence="1" id="KW-1133">Transmembrane helix</keyword>
<dbReference type="KEGG" id="ifl:C1H71_01645"/>
<reference evidence="3 4" key="1">
    <citation type="submission" date="2018-01" db="EMBL/GenBank/DDBJ databases">
        <title>Genome sequence of Iodobacter sp. strain PCH194 isolated from Indian Trans-Himalaya.</title>
        <authorList>
            <person name="Kumar V."/>
            <person name="Thakur V."/>
            <person name="Kumar S."/>
            <person name="Singh D."/>
        </authorList>
    </citation>
    <scope>NUCLEOTIDE SEQUENCE [LARGE SCALE GENOMIC DNA]</scope>
    <source>
        <strain evidence="3 4">PCH194</strain>
    </source>
</reference>
<dbReference type="EMBL" id="CP025781">
    <property type="protein sequence ID" value="QBC42392.1"/>
    <property type="molecule type" value="Genomic_DNA"/>
</dbReference>
<dbReference type="AlphaFoldDB" id="A0A7G3G5I5"/>
<keyword evidence="4" id="KW-1185">Reference proteome</keyword>
<name>A0A7G3G5I5_9NEIS</name>
<gene>
    <name evidence="3" type="ORF">C1H71_01645</name>
</gene>